<sequence length="275" mass="30210">IADPLSISAGMVGIIVPALHGSRVLLDDLCRIIDMPKILEMLKTNLRFIELALNSLQAVKDVEWELLGDSVVKQSKSIIKSCTIVCKLFCTDLKLWTKHSDGKKLSWKDRANVGFLKQRQIEAMSGQLQIYYMGMNSVVGIATLYSSIRSSNITEQIKTSISVRETELSTAISSTDMQLAAVETSLEEIQLNDASEDRIQDAEDAANTAKQVEEARNVLASSRKLLVELLGRVSEEAVFKAASEMQASSTHITFGNLAKGFQIGTNNATISDIHF</sequence>
<reference evidence="3" key="2">
    <citation type="submission" date="2015-01" db="EMBL/GenBank/DDBJ databases">
        <title>Evolutionary Origins and Diversification of the Mycorrhizal Mutualists.</title>
        <authorList>
            <consortium name="DOE Joint Genome Institute"/>
            <consortium name="Mycorrhizal Genomics Consortium"/>
            <person name="Kohler A."/>
            <person name="Kuo A."/>
            <person name="Nagy L.G."/>
            <person name="Floudas D."/>
            <person name="Copeland A."/>
            <person name="Barry K.W."/>
            <person name="Cichocki N."/>
            <person name="Veneault-Fourrey C."/>
            <person name="LaButti K."/>
            <person name="Lindquist E.A."/>
            <person name="Lipzen A."/>
            <person name="Lundell T."/>
            <person name="Morin E."/>
            <person name="Murat C."/>
            <person name="Riley R."/>
            <person name="Ohm R."/>
            <person name="Sun H."/>
            <person name="Tunlid A."/>
            <person name="Henrissat B."/>
            <person name="Grigoriev I.V."/>
            <person name="Hibbett D.S."/>
            <person name="Martin F."/>
        </authorList>
    </citation>
    <scope>NUCLEOTIDE SEQUENCE [LARGE SCALE GENOMIC DNA]</scope>
    <source>
        <strain evidence="3">Zn</strain>
    </source>
</reference>
<dbReference type="Proteomes" id="UP000054321">
    <property type="component" value="Unassembled WGS sequence"/>
</dbReference>
<dbReference type="OrthoDB" id="432483at2759"/>
<feature type="domain" description="Azaphilone pigments biosynthesis cluster protein L N-terminal" evidence="1">
    <location>
        <begin position="2"/>
        <end position="204"/>
    </location>
</feature>
<evidence type="ECO:0000313" key="3">
    <source>
        <dbReference type="Proteomes" id="UP000054321"/>
    </source>
</evidence>
<dbReference type="STRING" id="913774.A0A0C3CTS8"/>
<dbReference type="InParanoid" id="A0A0C3CTS8"/>
<feature type="non-terminal residue" evidence="2">
    <location>
        <position position="1"/>
    </location>
</feature>
<protein>
    <recommendedName>
        <fullName evidence="1">Azaphilone pigments biosynthesis cluster protein L N-terminal domain-containing protein</fullName>
    </recommendedName>
</protein>
<reference evidence="2 3" key="1">
    <citation type="submission" date="2014-04" db="EMBL/GenBank/DDBJ databases">
        <authorList>
            <consortium name="DOE Joint Genome Institute"/>
            <person name="Kuo A."/>
            <person name="Martino E."/>
            <person name="Perotto S."/>
            <person name="Kohler A."/>
            <person name="Nagy L.G."/>
            <person name="Floudas D."/>
            <person name="Copeland A."/>
            <person name="Barry K.W."/>
            <person name="Cichocki N."/>
            <person name="Veneault-Fourrey C."/>
            <person name="LaButti K."/>
            <person name="Lindquist E.A."/>
            <person name="Lipzen A."/>
            <person name="Lundell T."/>
            <person name="Morin E."/>
            <person name="Murat C."/>
            <person name="Sun H."/>
            <person name="Tunlid A."/>
            <person name="Henrissat B."/>
            <person name="Grigoriev I.V."/>
            <person name="Hibbett D.S."/>
            <person name="Martin F."/>
            <person name="Nordberg H.P."/>
            <person name="Cantor M.N."/>
            <person name="Hua S.X."/>
        </authorList>
    </citation>
    <scope>NUCLEOTIDE SEQUENCE [LARGE SCALE GENOMIC DNA]</scope>
    <source>
        <strain evidence="2 3">Zn</strain>
    </source>
</reference>
<evidence type="ECO:0000313" key="2">
    <source>
        <dbReference type="EMBL" id="KIM93082.1"/>
    </source>
</evidence>
<dbReference type="AlphaFoldDB" id="A0A0C3CTS8"/>
<dbReference type="Pfam" id="PF17111">
    <property type="entry name" value="PigL_N"/>
    <property type="match status" value="1"/>
</dbReference>
<dbReference type="HOGENOM" id="CLU_084842_0_0_1"/>
<accession>A0A0C3CTS8</accession>
<keyword evidence="3" id="KW-1185">Reference proteome</keyword>
<organism evidence="2 3">
    <name type="scientific">Oidiodendron maius (strain Zn)</name>
    <dbReference type="NCBI Taxonomy" id="913774"/>
    <lineage>
        <taxon>Eukaryota</taxon>
        <taxon>Fungi</taxon>
        <taxon>Dikarya</taxon>
        <taxon>Ascomycota</taxon>
        <taxon>Pezizomycotina</taxon>
        <taxon>Leotiomycetes</taxon>
        <taxon>Leotiomycetes incertae sedis</taxon>
        <taxon>Myxotrichaceae</taxon>
        <taxon>Oidiodendron</taxon>
    </lineage>
</organism>
<proteinExistence type="predicted"/>
<gene>
    <name evidence="2" type="ORF">OIDMADRAFT_138455</name>
</gene>
<dbReference type="EMBL" id="KN832900">
    <property type="protein sequence ID" value="KIM93082.1"/>
    <property type="molecule type" value="Genomic_DNA"/>
</dbReference>
<dbReference type="InterPro" id="IPR031348">
    <property type="entry name" value="PigL_N"/>
</dbReference>
<name>A0A0C3CTS8_OIDMZ</name>
<evidence type="ECO:0000259" key="1">
    <source>
        <dbReference type="Pfam" id="PF17111"/>
    </source>
</evidence>